<evidence type="ECO:0000313" key="3">
    <source>
        <dbReference type="EMBL" id="TTN49601.1"/>
    </source>
</evidence>
<evidence type="ECO:0000313" key="4">
    <source>
        <dbReference type="Proteomes" id="UP000319801"/>
    </source>
</evidence>
<dbReference type="AlphaFoldDB" id="A0A556VLF5"/>
<feature type="compositionally biased region" description="Polar residues" evidence="2">
    <location>
        <begin position="635"/>
        <end position="650"/>
    </location>
</feature>
<dbReference type="InterPro" id="IPR026202">
    <property type="entry name" value="GOLGB1"/>
</dbReference>
<feature type="coiled-coil region" evidence="1">
    <location>
        <begin position="953"/>
        <end position="1009"/>
    </location>
</feature>
<protein>
    <submittedName>
        <fullName evidence="3">Golgin subfamily B member 1</fullName>
    </submittedName>
</protein>
<dbReference type="GO" id="GO:0005793">
    <property type="term" value="C:endoplasmic reticulum-Golgi intermediate compartment"/>
    <property type="evidence" value="ECO:0007669"/>
    <property type="project" value="TreeGrafter"/>
</dbReference>
<dbReference type="OrthoDB" id="9904168at2759"/>
<dbReference type="PANTHER" id="PTHR18887:SF2">
    <property type="entry name" value="GOLGIN SUBFAMILY B MEMBER 1"/>
    <property type="match status" value="1"/>
</dbReference>
<dbReference type="GO" id="GO:0005801">
    <property type="term" value="C:cis-Golgi network"/>
    <property type="evidence" value="ECO:0007669"/>
    <property type="project" value="TreeGrafter"/>
</dbReference>
<dbReference type="GO" id="GO:0016020">
    <property type="term" value="C:membrane"/>
    <property type="evidence" value="ECO:0007669"/>
    <property type="project" value="TreeGrafter"/>
</dbReference>
<evidence type="ECO:0000256" key="1">
    <source>
        <dbReference type="SAM" id="Coils"/>
    </source>
</evidence>
<comment type="caution">
    <text evidence="3">The sequence shown here is derived from an EMBL/GenBank/DDBJ whole genome shotgun (WGS) entry which is preliminary data.</text>
</comment>
<accession>A0A556VLF5</accession>
<dbReference type="PANTHER" id="PTHR18887">
    <property type="entry name" value="GOLGI-ASSOCIATED PROTEIN GCP360-RELATED"/>
    <property type="match status" value="1"/>
</dbReference>
<proteinExistence type="predicted"/>
<keyword evidence="4" id="KW-1185">Reference proteome</keyword>
<evidence type="ECO:0000256" key="2">
    <source>
        <dbReference type="SAM" id="MobiDB-lite"/>
    </source>
</evidence>
<reference evidence="3 4" key="1">
    <citation type="journal article" date="2019" name="Genome Biol. Evol.">
        <title>Whole-Genome Sequencing of the Giant Devil Catfish, Bagarius yarrelli.</title>
        <authorList>
            <person name="Jiang W."/>
            <person name="Lv Y."/>
            <person name="Cheng L."/>
            <person name="Yang K."/>
            <person name="Chao B."/>
            <person name="Wang X."/>
            <person name="Li Y."/>
            <person name="Pan X."/>
            <person name="You X."/>
            <person name="Zhang Y."/>
            <person name="Yang J."/>
            <person name="Li J."/>
            <person name="Zhang X."/>
            <person name="Liu S."/>
            <person name="Sun C."/>
            <person name="Yang J."/>
            <person name="Shi Q."/>
        </authorList>
    </citation>
    <scope>NUCLEOTIDE SEQUENCE [LARGE SCALE GENOMIC DNA]</scope>
    <source>
        <strain evidence="3">JWS20170419001</strain>
        <tissue evidence="3">Muscle</tissue>
    </source>
</reference>
<feature type="region of interest" description="Disordered" evidence="2">
    <location>
        <begin position="635"/>
        <end position="662"/>
    </location>
</feature>
<feature type="coiled-coil region" evidence="1">
    <location>
        <begin position="752"/>
        <end position="906"/>
    </location>
</feature>
<dbReference type="Proteomes" id="UP000319801">
    <property type="component" value="Unassembled WGS sequence"/>
</dbReference>
<dbReference type="EMBL" id="VCAZ01000247">
    <property type="protein sequence ID" value="TTN49601.1"/>
    <property type="molecule type" value="Genomic_DNA"/>
</dbReference>
<gene>
    <name evidence="3" type="ORF">Baya_15909</name>
</gene>
<organism evidence="3 4">
    <name type="scientific">Bagarius yarrelli</name>
    <name type="common">Goonch</name>
    <name type="synonym">Bagrus yarrelli</name>
    <dbReference type="NCBI Taxonomy" id="175774"/>
    <lineage>
        <taxon>Eukaryota</taxon>
        <taxon>Metazoa</taxon>
        <taxon>Chordata</taxon>
        <taxon>Craniata</taxon>
        <taxon>Vertebrata</taxon>
        <taxon>Euteleostomi</taxon>
        <taxon>Actinopterygii</taxon>
        <taxon>Neopterygii</taxon>
        <taxon>Teleostei</taxon>
        <taxon>Ostariophysi</taxon>
        <taxon>Siluriformes</taxon>
        <taxon>Sisoridae</taxon>
        <taxon>Sisorinae</taxon>
        <taxon>Bagarius</taxon>
    </lineage>
</organism>
<feature type="coiled-coil region" evidence="1">
    <location>
        <begin position="57"/>
        <end position="400"/>
    </location>
</feature>
<sequence>MFSRLTQGVTSVLQELSGEEHHVDDADAQDGLVPHSFSGPDAFSDVSGPSEEILERLAQTEQLVVHLKELIREKDNQLACSEKKLKEEKEQGDAKFTKLKLQAKAKMAVLNKQIAELKGQEGLNTSQSSESSFLIPSCLEEEIHNLKEKLSQEKSSNQSLQEQLRVLEERIKEREVAHTEQVRILQAVVKNKDMRFQEQIQKHEEELVQVKTQAFNDADLQQALRDSQRRIEELEESLRSRSEVLDMLQQELNSADQQKQILTAQFGQMKQQLEGAQELREQEKQQLALHAEEQLQALRSNLEALEKEKERIITTLETELSQKTSELDRVKASQDESVGKGQEEDLKLSTLRANLKASEKQRKELMKNLEVEVERRSADLHQLQEKFDAVEKEKEEALQRESEATTRLQMELMSLKEMLAEQKAGVQAKQALETLWKRLYSLSSEEFKVETDVPEDPEQILCALETRLDNLRAEHRKREVQMSQVSDTIETLQGQLDKSTMEGEQAAARIQHLEQQLTLHQVTDEPQEGQVTDHLVGDLDKAKAKFEDKTSSEKIVMLEQQLVEQKRELAALREHLTFTELHNLKISQDENSDLQNNKNTPITHDCSEVLPGLVDISEEDATLVAVGTETTSVLSLSANNESSPDTTGPQAESPLEFKGTSSDEMVTSTDSEVVHSSWTLLEAFNQDSCQEWPQQIQDLNAFHLSTQSWEETSEESSSMVVQKSVEIQISQQDLNVQNADSSSGQAFAQILAEELQKKYNELLSDLQQMKYSVAESQEKVHLLEEELSSLTVVKDEAESRALRYERELVEAQANIHQVEEQMTSDIYIQKKVLEEQLESMHEKANFKDQKICLLQADLEEIQQKLTKKEGQAQRLRSQLEDRELVSSELEEKVLIMEARIQQISEEAEKTKSALLGKSSELGDLQQCLFLKEQEMIELSNCMTAKLCQVGEERFKLSSEVKMLKEQIMELKKTWDEQQKVKTDQSSEDLVALQKENENLIAQVATMKTEGEKFKRKLQAALVQRKQLMKKIGGITREEESWKANPEGDVTSGDKGQDQELQKLESQLQETKRVLRSKQEALNVWNRQLYPKIKH</sequence>
<name>A0A556VLF5_BAGYA</name>
<feature type="region of interest" description="Disordered" evidence="2">
    <location>
        <begin position="1036"/>
        <end position="1068"/>
    </location>
</feature>
<keyword evidence="1" id="KW-0175">Coiled coil</keyword>